<feature type="binding site" evidence="10">
    <location>
        <position position="212"/>
    </location>
    <ligand>
        <name>Mn(2+)</name>
        <dbReference type="ChEBI" id="CHEBI:29035"/>
    </ligand>
</feature>
<feature type="binding site" evidence="10">
    <location>
        <begin position="433"/>
        <end position="434"/>
    </location>
    <ligand>
        <name>ATP</name>
        <dbReference type="ChEBI" id="CHEBI:30616"/>
    </ligand>
</feature>
<feature type="binding site" evidence="10">
    <location>
        <position position="50"/>
    </location>
    <ligand>
        <name>substrate</name>
    </ligand>
</feature>
<accession>A0A4P2VLF1</accession>
<dbReference type="Gene3D" id="3.90.228.20">
    <property type="match status" value="1"/>
</dbReference>
<dbReference type="CDD" id="cd00484">
    <property type="entry name" value="PEPCK_ATP"/>
    <property type="match status" value="1"/>
</dbReference>
<feature type="binding site" evidence="10">
    <location>
        <begin position="228"/>
        <end position="236"/>
    </location>
    <ligand>
        <name>ATP</name>
        <dbReference type="ChEBI" id="CHEBI:30616"/>
    </ligand>
</feature>
<dbReference type="AlphaFoldDB" id="A0A4P2VLF1"/>
<dbReference type="InterPro" id="IPR008210">
    <property type="entry name" value="PEP_carboxykinase_N"/>
</dbReference>
<keyword evidence="12" id="KW-1185">Reference proteome</keyword>
<evidence type="ECO:0000256" key="10">
    <source>
        <dbReference type="HAMAP-Rule" id="MF_00453"/>
    </source>
</evidence>
<protein>
    <recommendedName>
        <fullName evidence="3 10">Phosphoenolpyruvate carboxykinase (ATP)</fullName>
        <shortName evidence="10">PCK</shortName>
        <shortName evidence="10">PEP carboxykinase</shortName>
        <shortName evidence="10">PEPCK</shortName>
        <ecNumber evidence="3 10">4.1.1.49</ecNumber>
    </recommendedName>
</protein>
<comment type="cofactor">
    <cofactor evidence="10">
        <name>Mn(2+)</name>
        <dbReference type="ChEBI" id="CHEBI:29035"/>
    </cofactor>
    <text evidence="10">Binds 1 Mn(2+) ion per subunit.</text>
</comment>
<keyword evidence="11" id="KW-0670">Pyruvate</keyword>
<dbReference type="GO" id="GO:0046872">
    <property type="term" value="F:metal ion binding"/>
    <property type="evidence" value="ECO:0007669"/>
    <property type="project" value="UniProtKB-KW"/>
</dbReference>
<sequence>MLKKYGLIHNEIYYNTPIPIIYEHSIRVEKDSFLTDTGALVAFSGEKTGRSPKDKRIVKHPESELNIDWGDVNIAQSQESFTACKLRAIDYLSAKEKLYVIDGFAGWEKSYQIKVRVICSRPYHALFMHNMLIRPSQEELKNFGEPDCVIFNAGSQPADEKAEGMSSKTSISFHFEQKEIIILGTDYAGEMKKGVFTVMNYLMPKKDVLSLHCSVNEGTQGDVSVFLGLSGTGKTTLSADPNRKLIGDDEHCWADKGLFNIEGGCYAKCDNLSQEKEPEIFAAIKFGTLLENTVADPISRKIDYTNLSITENTRASYKIEYIENAKIPCITKHANNIIFLTCDAFGVLPPISLLTPEQAMYHFMSGYTAKIAGTEVGIKEPKATFSACFGAPFMVWHPAKYAELLAQKIREHSAQAWLVNTGWTAGAFGEGERISLKHTRSILNAIHSGALINEDFESFDVFNFKIPRQIKNIPTQILNPRNTWKDKIHYDTQRIKIAQMFIDNFKKFVHKTSQDVLKAGPDIEFTHSH</sequence>
<organism evidence="11 12">
    <name type="scientific">Fluviispira sanaruensis</name>
    <dbReference type="NCBI Taxonomy" id="2493639"/>
    <lineage>
        <taxon>Bacteria</taxon>
        <taxon>Pseudomonadati</taxon>
        <taxon>Bdellovibrionota</taxon>
        <taxon>Oligoflexia</taxon>
        <taxon>Silvanigrellales</taxon>
        <taxon>Silvanigrellaceae</taxon>
        <taxon>Fluviispira</taxon>
    </lineage>
</organism>
<comment type="pathway">
    <text evidence="1 10">Carbohydrate biosynthesis; gluconeogenesis.</text>
</comment>
<dbReference type="EMBL" id="AP019368">
    <property type="protein sequence ID" value="BBH53478.1"/>
    <property type="molecule type" value="Genomic_DNA"/>
</dbReference>
<keyword evidence="6 10" id="KW-0210">Decarboxylase</keyword>
<evidence type="ECO:0000256" key="4">
    <source>
        <dbReference type="ARBA" id="ARBA00022432"/>
    </source>
</evidence>
<dbReference type="EC" id="4.1.1.49" evidence="3 10"/>
<feature type="binding site" evidence="10">
    <location>
        <position position="249"/>
    </location>
    <ligand>
        <name>Mn(2+)</name>
        <dbReference type="ChEBI" id="CHEBI:29035"/>
    </ligand>
</feature>
<dbReference type="GO" id="GO:0006094">
    <property type="term" value="P:gluconeogenesis"/>
    <property type="evidence" value="ECO:0007669"/>
    <property type="project" value="UniProtKB-UniRule"/>
</dbReference>
<dbReference type="GO" id="GO:0005829">
    <property type="term" value="C:cytosol"/>
    <property type="evidence" value="ECO:0007669"/>
    <property type="project" value="TreeGrafter"/>
</dbReference>
<dbReference type="Pfam" id="PF01293">
    <property type="entry name" value="PEPCK_ATP"/>
    <property type="match status" value="1"/>
</dbReference>
<feature type="binding site" evidence="10">
    <location>
        <position position="187"/>
    </location>
    <ligand>
        <name>substrate</name>
    </ligand>
</feature>
<comment type="similarity">
    <text evidence="2 10">Belongs to the phosphoenolpyruvate carboxykinase (ATP) family.</text>
</comment>
<dbReference type="SUPFAM" id="SSF68923">
    <property type="entry name" value="PEP carboxykinase N-terminal domain"/>
    <property type="match status" value="1"/>
</dbReference>
<dbReference type="InterPro" id="IPR013035">
    <property type="entry name" value="PEP_carboxykinase_C"/>
</dbReference>
<keyword evidence="10" id="KW-0479">Metal-binding</keyword>
<keyword evidence="5 10" id="KW-0547">Nucleotide-binding</keyword>
<feature type="binding site" evidence="10">
    <location>
        <position position="193"/>
    </location>
    <ligand>
        <name>substrate</name>
    </ligand>
</feature>
<evidence type="ECO:0000256" key="5">
    <source>
        <dbReference type="ARBA" id="ARBA00022741"/>
    </source>
</evidence>
<dbReference type="Gene3D" id="3.40.449.10">
    <property type="entry name" value="Phosphoenolpyruvate Carboxykinase, domain 1"/>
    <property type="match status" value="1"/>
</dbReference>
<keyword evidence="4 10" id="KW-0312">Gluconeogenesis</keyword>
<gene>
    <name evidence="10" type="primary">pckA</name>
    <name evidence="11" type="ORF">JCM31447_19210</name>
</gene>
<evidence type="ECO:0000313" key="11">
    <source>
        <dbReference type="EMBL" id="BBH53478.1"/>
    </source>
</evidence>
<comment type="catalytic activity">
    <reaction evidence="9 10">
        <text>oxaloacetate + ATP = phosphoenolpyruvate + ADP + CO2</text>
        <dbReference type="Rhea" id="RHEA:18617"/>
        <dbReference type="ChEBI" id="CHEBI:16452"/>
        <dbReference type="ChEBI" id="CHEBI:16526"/>
        <dbReference type="ChEBI" id="CHEBI:30616"/>
        <dbReference type="ChEBI" id="CHEBI:58702"/>
        <dbReference type="ChEBI" id="CHEBI:456216"/>
        <dbReference type="EC" id="4.1.1.49"/>
    </reaction>
</comment>
<dbReference type="PANTHER" id="PTHR30031:SF0">
    <property type="entry name" value="PHOSPHOENOLPYRUVATE CARBOXYKINASE (ATP)"/>
    <property type="match status" value="1"/>
</dbReference>
<dbReference type="PANTHER" id="PTHR30031">
    <property type="entry name" value="PHOSPHOENOLPYRUVATE CARBOXYKINASE ATP"/>
    <property type="match status" value="1"/>
</dbReference>
<keyword evidence="8 10" id="KW-0456">Lyase</keyword>
<feature type="binding site" evidence="10">
    <location>
        <position position="212"/>
    </location>
    <ligand>
        <name>ATP</name>
        <dbReference type="ChEBI" id="CHEBI:30616"/>
    </ligand>
</feature>
<comment type="subcellular location">
    <subcellularLocation>
        <location evidence="10">Cytoplasm</location>
    </subcellularLocation>
</comment>
<dbReference type="OrthoDB" id="9806325at2"/>
<evidence type="ECO:0000256" key="9">
    <source>
        <dbReference type="ARBA" id="ARBA00047371"/>
    </source>
</evidence>
<feature type="binding site" evidence="10">
    <location>
        <position position="277"/>
    </location>
    <ligand>
        <name>ATP</name>
        <dbReference type="ChEBI" id="CHEBI:30616"/>
    </ligand>
</feature>
<dbReference type="Proteomes" id="UP000291236">
    <property type="component" value="Chromosome"/>
</dbReference>
<keyword evidence="10" id="KW-0963">Cytoplasm</keyword>
<name>A0A4P2VLF1_FLUSA</name>
<evidence type="ECO:0000256" key="6">
    <source>
        <dbReference type="ARBA" id="ARBA00022793"/>
    </source>
</evidence>
<evidence type="ECO:0000256" key="1">
    <source>
        <dbReference type="ARBA" id="ARBA00004742"/>
    </source>
</evidence>
<dbReference type="GO" id="GO:0005524">
    <property type="term" value="F:ATP binding"/>
    <property type="evidence" value="ECO:0007669"/>
    <property type="project" value="UniProtKB-UniRule"/>
</dbReference>
<keyword evidence="11" id="KW-0808">Transferase</keyword>
<dbReference type="SUPFAM" id="SSF53795">
    <property type="entry name" value="PEP carboxykinase-like"/>
    <property type="match status" value="1"/>
</dbReference>
<dbReference type="Gene3D" id="2.170.8.10">
    <property type="entry name" value="Phosphoenolpyruvate Carboxykinase, domain 2"/>
    <property type="match status" value="1"/>
</dbReference>
<evidence type="ECO:0000256" key="2">
    <source>
        <dbReference type="ARBA" id="ARBA00006052"/>
    </source>
</evidence>
<proteinExistence type="inferred from homology"/>
<dbReference type="GO" id="GO:0004612">
    <property type="term" value="F:phosphoenolpyruvate carboxykinase (ATP) activity"/>
    <property type="evidence" value="ECO:0007669"/>
    <property type="project" value="UniProtKB-UniRule"/>
</dbReference>
<feature type="binding site" evidence="10">
    <location>
        <position position="193"/>
    </location>
    <ligand>
        <name>ATP</name>
        <dbReference type="ChEBI" id="CHEBI:30616"/>
    </ligand>
</feature>
<evidence type="ECO:0000313" key="12">
    <source>
        <dbReference type="Proteomes" id="UP000291236"/>
    </source>
</evidence>
<dbReference type="HAMAP" id="MF_00453">
    <property type="entry name" value="PEPCK_ATP"/>
    <property type="match status" value="1"/>
</dbReference>
<evidence type="ECO:0000256" key="7">
    <source>
        <dbReference type="ARBA" id="ARBA00022840"/>
    </source>
</evidence>
<dbReference type="KEGG" id="sbf:JCM31447_19210"/>
<dbReference type="RefSeq" id="WP_130609385.1">
    <property type="nucleotide sequence ID" value="NZ_AP019368.1"/>
</dbReference>
<feature type="binding site" evidence="10">
    <location>
        <position position="439"/>
    </location>
    <ligand>
        <name>ATP</name>
        <dbReference type="ChEBI" id="CHEBI:30616"/>
    </ligand>
</feature>
<dbReference type="NCBIfam" id="NF006820">
    <property type="entry name" value="PRK09344.1-2"/>
    <property type="match status" value="1"/>
</dbReference>
<dbReference type="PIRSF" id="PIRSF006294">
    <property type="entry name" value="PEP_crbxkin"/>
    <property type="match status" value="1"/>
</dbReference>
<evidence type="ECO:0000256" key="8">
    <source>
        <dbReference type="ARBA" id="ARBA00023239"/>
    </source>
</evidence>
<feature type="binding site" evidence="10">
    <location>
        <position position="314"/>
    </location>
    <ligand>
        <name>substrate</name>
    </ligand>
</feature>
<keyword evidence="11" id="KW-0418">Kinase</keyword>
<feature type="binding site" evidence="10">
    <location>
        <position position="314"/>
    </location>
    <ligand>
        <name>ATP</name>
        <dbReference type="ChEBI" id="CHEBI:30616"/>
    </ligand>
</feature>
<dbReference type="NCBIfam" id="NF006821">
    <property type="entry name" value="PRK09344.1-3"/>
    <property type="match status" value="1"/>
</dbReference>
<keyword evidence="7 10" id="KW-0067">ATP-binding</keyword>
<keyword evidence="10" id="KW-0464">Manganese</keyword>
<feature type="binding site" evidence="10">
    <location>
        <position position="193"/>
    </location>
    <ligand>
        <name>Mn(2+)</name>
        <dbReference type="ChEBI" id="CHEBI:29035"/>
    </ligand>
</feature>
<comment type="function">
    <text evidence="10">Involved in the gluconeogenesis. Catalyzes the conversion of oxaloacetate (OAA) to phosphoenolpyruvate (PEP) through direct phosphoryl transfer between the nucleoside triphosphate and OAA.</text>
</comment>
<dbReference type="GO" id="GO:0016301">
    <property type="term" value="F:kinase activity"/>
    <property type="evidence" value="ECO:0007669"/>
    <property type="project" value="UniProtKB-KW"/>
</dbReference>
<evidence type="ECO:0000256" key="3">
    <source>
        <dbReference type="ARBA" id="ARBA00012363"/>
    </source>
</evidence>
<dbReference type="InterPro" id="IPR001272">
    <property type="entry name" value="PEP_carboxykinase_ATP"/>
</dbReference>
<dbReference type="UniPathway" id="UPA00138"/>
<dbReference type="NCBIfam" id="TIGR00224">
    <property type="entry name" value="pckA"/>
    <property type="match status" value="1"/>
</dbReference>
<reference evidence="11 12" key="1">
    <citation type="submission" date="2018-12" db="EMBL/GenBank/DDBJ databases">
        <title>Rubrispira sanarue gen. nov., sp., nov., a member of the order Silvanigrellales, isolated from a brackish lake in Hamamatsu Japan.</title>
        <authorList>
            <person name="Maejima Y."/>
            <person name="Iino T."/>
            <person name="Muraguchi Y."/>
            <person name="Fukuda K."/>
            <person name="Nojiri H."/>
            <person name="Ohkuma M."/>
            <person name="Moriuchi R."/>
            <person name="Dohra H."/>
            <person name="Kimbara K."/>
            <person name="Shintani M."/>
        </authorList>
    </citation>
    <scope>NUCLEOTIDE SEQUENCE [LARGE SCALE GENOMIC DNA]</scope>
    <source>
        <strain evidence="11 12">RF1110005</strain>
    </source>
</reference>